<keyword evidence="14" id="KW-1015">Disulfide bond</keyword>
<keyword evidence="9 13" id="KW-0675">Receptor</keyword>
<dbReference type="FunFam" id="3.40.50.2300:FF:000188">
    <property type="entry name" value="Glutamate receptor"/>
    <property type="match status" value="1"/>
</dbReference>
<dbReference type="Gene3D" id="3.40.50.2300">
    <property type="match status" value="2"/>
</dbReference>
<keyword evidence="4 15" id="KW-0812">Transmembrane</keyword>
<dbReference type="InterPro" id="IPR044440">
    <property type="entry name" value="GABAb_receptor_plant_PBP1"/>
</dbReference>
<evidence type="ECO:0000256" key="11">
    <source>
        <dbReference type="ARBA" id="ARBA00023286"/>
    </source>
</evidence>
<keyword evidence="12 13" id="KW-0407">Ion channel</keyword>
<evidence type="ECO:0000256" key="10">
    <source>
        <dbReference type="ARBA" id="ARBA00023180"/>
    </source>
</evidence>
<reference evidence="18 19" key="1">
    <citation type="journal article" date="2018" name="Sci. Data">
        <title>The draft genome sequence of cork oak.</title>
        <authorList>
            <person name="Ramos A.M."/>
            <person name="Usie A."/>
            <person name="Barbosa P."/>
            <person name="Barros P.M."/>
            <person name="Capote T."/>
            <person name="Chaves I."/>
            <person name="Simoes F."/>
            <person name="Abreu I."/>
            <person name="Carrasquinho I."/>
            <person name="Faro C."/>
            <person name="Guimaraes J.B."/>
            <person name="Mendonca D."/>
            <person name="Nobrega F."/>
            <person name="Rodrigues L."/>
            <person name="Saibo N.J.M."/>
            <person name="Varela M.C."/>
            <person name="Egas C."/>
            <person name="Matos J."/>
            <person name="Miguel C.M."/>
            <person name="Oliveira M.M."/>
            <person name="Ricardo C.P."/>
            <person name="Goncalves S."/>
        </authorList>
    </citation>
    <scope>NUCLEOTIDE SEQUENCE [LARGE SCALE GENOMIC DNA]</scope>
    <source>
        <strain evidence="19">cv. HL8</strain>
    </source>
</reference>
<evidence type="ECO:0000313" key="18">
    <source>
        <dbReference type="EMBL" id="KAK7853051.1"/>
    </source>
</evidence>
<feature type="disulfide bond" evidence="14">
    <location>
        <begin position="769"/>
        <end position="824"/>
    </location>
</feature>
<keyword evidence="7 13" id="KW-0406">Ion transport</keyword>
<feature type="transmembrane region" description="Helical" evidence="15">
    <location>
        <begin position="602"/>
        <end position="622"/>
    </location>
</feature>
<protein>
    <recommendedName>
        <fullName evidence="13">Glutamate receptor</fullName>
    </recommendedName>
</protein>
<keyword evidence="5 16" id="KW-0732">Signal</keyword>
<dbReference type="GO" id="GO:0015276">
    <property type="term" value="F:ligand-gated monoatomic ion channel activity"/>
    <property type="evidence" value="ECO:0007669"/>
    <property type="project" value="InterPro"/>
</dbReference>
<dbReference type="InterPro" id="IPR028082">
    <property type="entry name" value="Peripla_BP_I"/>
</dbReference>
<dbReference type="SMART" id="SM00079">
    <property type="entry name" value="PBPe"/>
    <property type="match status" value="1"/>
</dbReference>
<dbReference type="SUPFAM" id="SSF53822">
    <property type="entry name" value="Periplasmic binding protein-like I"/>
    <property type="match status" value="1"/>
</dbReference>
<comment type="function">
    <text evidence="13">Glutamate-gated receptor that probably acts as non-selective cation channel.</text>
</comment>
<dbReference type="AlphaFoldDB" id="A0AAW0LPF0"/>
<feature type="domain" description="Ionotropic glutamate receptor C-terminal" evidence="17">
    <location>
        <begin position="482"/>
        <end position="820"/>
    </location>
</feature>
<evidence type="ECO:0000256" key="16">
    <source>
        <dbReference type="SAM" id="SignalP"/>
    </source>
</evidence>
<evidence type="ECO:0000256" key="6">
    <source>
        <dbReference type="ARBA" id="ARBA00022989"/>
    </source>
</evidence>
<dbReference type="CDD" id="cd19990">
    <property type="entry name" value="PBP1_GABAb_receptor_plant"/>
    <property type="match status" value="1"/>
</dbReference>
<evidence type="ECO:0000256" key="2">
    <source>
        <dbReference type="ARBA" id="ARBA00008685"/>
    </source>
</evidence>
<evidence type="ECO:0000259" key="17">
    <source>
        <dbReference type="SMART" id="SM00079"/>
    </source>
</evidence>
<comment type="similarity">
    <text evidence="2 13">Belongs to the glutamate-gated ion channel (TC 1.A.10.1) family.</text>
</comment>
<evidence type="ECO:0000313" key="19">
    <source>
        <dbReference type="Proteomes" id="UP000237347"/>
    </source>
</evidence>
<evidence type="ECO:0000256" key="15">
    <source>
        <dbReference type="SAM" id="Phobius"/>
    </source>
</evidence>
<feature type="signal peptide" evidence="16">
    <location>
        <begin position="1"/>
        <end position="25"/>
    </location>
</feature>
<dbReference type="InterPro" id="IPR001320">
    <property type="entry name" value="Iontro_rcpt_C"/>
</dbReference>
<evidence type="ECO:0000256" key="13">
    <source>
        <dbReference type="PIRNR" id="PIRNR037090"/>
    </source>
</evidence>
<evidence type="ECO:0000256" key="1">
    <source>
        <dbReference type="ARBA" id="ARBA00004141"/>
    </source>
</evidence>
<dbReference type="PIRSF" id="PIRSF037090">
    <property type="entry name" value="Iontro_Glu-like_rcpt_pln"/>
    <property type="match status" value="1"/>
</dbReference>
<comment type="subcellular location">
    <subcellularLocation>
        <location evidence="1">Membrane</location>
        <topology evidence="1">Multi-pass membrane protein</topology>
    </subcellularLocation>
</comment>
<dbReference type="GO" id="GO:0016020">
    <property type="term" value="C:membrane"/>
    <property type="evidence" value="ECO:0007669"/>
    <property type="project" value="UniProtKB-SubCell"/>
</dbReference>
<keyword evidence="8 13" id="KW-0472">Membrane</keyword>
<evidence type="ECO:0000256" key="3">
    <source>
        <dbReference type="ARBA" id="ARBA00022448"/>
    </source>
</evidence>
<evidence type="ECO:0000256" key="12">
    <source>
        <dbReference type="ARBA" id="ARBA00023303"/>
    </source>
</evidence>
<feature type="transmembrane region" description="Helical" evidence="15">
    <location>
        <begin position="841"/>
        <end position="864"/>
    </location>
</feature>
<proteinExistence type="inferred from homology"/>
<feature type="transmembrane region" description="Helical" evidence="15">
    <location>
        <begin position="664"/>
        <end position="684"/>
    </location>
</feature>
<name>A0AAW0LPF0_QUESU</name>
<dbReference type="Gene3D" id="3.40.190.10">
    <property type="entry name" value="Periplasmic binding protein-like II"/>
    <property type="match status" value="1"/>
</dbReference>
<dbReference type="FunFam" id="3.40.190.10:FF:000054">
    <property type="entry name" value="Glutamate receptor"/>
    <property type="match status" value="1"/>
</dbReference>
<organism evidence="18 19">
    <name type="scientific">Quercus suber</name>
    <name type="common">Cork oak</name>
    <dbReference type="NCBI Taxonomy" id="58331"/>
    <lineage>
        <taxon>Eukaryota</taxon>
        <taxon>Viridiplantae</taxon>
        <taxon>Streptophyta</taxon>
        <taxon>Embryophyta</taxon>
        <taxon>Tracheophyta</taxon>
        <taxon>Spermatophyta</taxon>
        <taxon>Magnoliopsida</taxon>
        <taxon>eudicotyledons</taxon>
        <taxon>Gunneridae</taxon>
        <taxon>Pentapetalae</taxon>
        <taxon>rosids</taxon>
        <taxon>fabids</taxon>
        <taxon>Fagales</taxon>
        <taxon>Fagaceae</taxon>
        <taxon>Quercus</taxon>
    </lineage>
</organism>
<evidence type="ECO:0000256" key="4">
    <source>
        <dbReference type="ARBA" id="ARBA00022692"/>
    </source>
</evidence>
<dbReference type="EMBL" id="PKMF04000069">
    <property type="protein sequence ID" value="KAK7853051.1"/>
    <property type="molecule type" value="Genomic_DNA"/>
</dbReference>
<dbReference type="CDD" id="cd13686">
    <property type="entry name" value="GluR_Plant"/>
    <property type="match status" value="1"/>
</dbReference>
<sequence length="898" mass="100475">MFTSHCFSMFFFLLLLCSSSRMSNALNDALKKQHSDMLSLGAVVDCTSLAGKKEQVAIDMAIEDIYAHANHQNFPTLHVENSRGDPFRAASSVSYIRLIDDKILIAVKTLIEKQHAKAIIGFGTWQEAVFVAQLGNESKVPILSLANEVPQWASCHWPFLVNAARSQNAQMKAVAAIIQSWKWRKVNIIYEDMNPAVTGISPELIAAIQEVDAEINDLLPLSLFPPYHSLSKKLEHLKNGSCRVFIVHTSITLATKIFMEANSIGMMDKDYVWITTNAITSQIDSLNASIISSMQGVLGVKSYFSTTPKSYKDFHFRFHYKDFHFRFRAMFHLQYPGEPVPEPGTSAMQAYDAARAVAIALMEKPNLKSCTNLTDDAACMHEMNGQQLLGKILQSNFEGLTGAFNFKEGKLAPIHIFRMVNVVGKSYRELGFWSEGLGFSENIHKASKYNRSMSILGQVFWPGGPWSAPKGWGVPINAKPLKIGVPAATAFSEFVNVRYDRPGDKPIVNGFSIAVFEAALDLLPYHLPYEFIPFNGTYDSLVQQVYLKKTFDAVVGDTTIIANRSEYVEFTQPYSDSGLQMLIYFKPKRVERAWLFKKPFTTFMWVFTGVINVYNGFVVWLIERNHNPDFKGSIWNQIGTMLTLAFTTLFSLQGEKLHSNLSRMTMVVWLFVALVITQSFTASLTSLLTVQQLDQTTIDIETLKKSGAKVGCDANSFVGKYLEVVLGFQPNNIRIISSGDYYPQALKSGEIAAAFIEAPYVKVFLAKYCEGFVTSGPAFKVGGFGFAFPRSSPYLPDISEAVLKLSESGKLRQLEDFLSSSYNCLASNSDDNLDSLGLNSFWGLFVITGGMSTIALLAFIFRYVRERWYRPLGQAQAQQHHAPSVDELWMFAPEMENQ</sequence>
<evidence type="ECO:0000256" key="5">
    <source>
        <dbReference type="ARBA" id="ARBA00022729"/>
    </source>
</evidence>
<keyword evidence="10" id="KW-0325">Glycoprotein</keyword>
<evidence type="ECO:0000256" key="7">
    <source>
        <dbReference type="ARBA" id="ARBA00023065"/>
    </source>
</evidence>
<dbReference type="Gene3D" id="1.10.287.70">
    <property type="match status" value="1"/>
</dbReference>
<dbReference type="PANTHER" id="PTHR18966">
    <property type="entry name" value="IONOTROPIC GLUTAMATE RECEPTOR"/>
    <property type="match status" value="1"/>
</dbReference>
<dbReference type="InterPro" id="IPR015683">
    <property type="entry name" value="Ionotropic_Glu_rcpt"/>
</dbReference>
<accession>A0AAW0LPF0</accession>
<gene>
    <name evidence="18" type="primary">GLR2.6_2</name>
    <name evidence="18" type="ORF">CFP56_037191</name>
</gene>
<evidence type="ECO:0000256" key="14">
    <source>
        <dbReference type="PIRSR" id="PIRSR037090-50"/>
    </source>
</evidence>
<dbReference type="Pfam" id="PF01094">
    <property type="entry name" value="ANF_receptor"/>
    <property type="match status" value="1"/>
</dbReference>
<evidence type="ECO:0000256" key="8">
    <source>
        <dbReference type="ARBA" id="ARBA00023136"/>
    </source>
</evidence>
<evidence type="ECO:0000256" key="9">
    <source>
        <dbReference type="ARBA" id="ARBA00023170"/>
    </source>
</evidence>
<feature type="transmembrane region" description="Helical" evidence="15">
    <location>
        <begin position="634"/>
        <end position="652"/>
    </location>
</feature>
<keyword evidence="11 13" id="KW-1071">Ligand-gated ion channel</keyword>
<keyword evidence="6 15" id="KW-1133">Transmembrane helix</keyword>
<comment type="caution">
    <text evidence="18">The sequence shown here is derived from an EMBL/GenBank/DDBJ whole genome shotgun (WGS) entry which is preliminary data.</text>
</comment>
<dbReference type="FunFam" id="1.10.287.70:FF:000172">
    <property type="entry name" value="Glutamate receptor"/>
    <property type="match status" value="1"/>
</dbReference>
<keyword evidence="3 13" id="KW-0813">Transport</keyword>
<dbReference type="InterPro" id="IPR017103">
    <property type="entry name" value="Iontropic_Glu_rcpt_pln"/>
</dbReference>
<feature type="chain" id="PRO_5043586862" description="Glutamate receptor" evidence="16">
    <location>
        <begin position="26"/>
        <end position="898"/>
    </location>
</feature>
<dbReference type="SUPFAM" id="SSF53850">
    <property type="entry name" value="Periplasmic binding protein-like II"/>
    <property type="match status" value="1"/>
</dbReference>
<keyword evidence="19" id="KW-1185">Reference proteome</keyword>
<dbReference type="Pfam" id="PF00060">
    <property type="entry name" value="Lig_chan"/>
    <property type="match status" value="1"/>
</dbReference>
<dbReference type="InterPro" id="IPR001828">
    <property type="entry name" value="ANF_lig-bd_rcpt"/>
</dbReference>
<dbReference type="Proteomes" id="UP000237347">
    <property type="component" value="Unassembled WGS sequence"/>
</dbReference>